<dbReference type="Proteomes" id="UP000078340">
    <property type="component" value="Unassembled WGS sequence"/>
</dbReference>
<evidence type="ECO:0000313" key="4">
    <source>
        <dbReference type="Proteomes" id="UP000078340"/>
    </source>
</evidence>
<feature type="chain" id="PRO_5043137113" evidence="1">
    <location>
        <begin position="19"/>
        <end position="292"/>
    </location>
</feature>
<proteinExistence type="predicted"/>
<reference evidence="3 4" key="1">
    <citation type="submission" date="2016-02" db="EMBL/GenBank/DDBJ databases">
        <title>Biosynthesis of antibiotic leucinostatins and their inhibition on Phytophthora in bio-control Purpureocillium lilacinum.</title>
        <authorList>
            <person name="Wang G."/>
            <person name="Liu Z."/>
            <person name="Lin R."/>
            <person name="Li E."/>
            <person name="Mao Z."/>
            <person name="Ling J."/>
            <person name="Yin W."/>
            <person name="Xie B."/>
        </authorList>
    </citation>
    <scope>NUCLEOTIDE SEQUENCE [LARGE SCALE GENOMIC DNA]</scope>
    <source>
        <strain evidence="3">PLFJ-1</strain>
    </source>
</reference>
<feature type="signal peptide" evidence="1">
    <location>
        <begin position="1"/>
        <end position="18"/>
    </location>
</feature>
<gene>
    <name evidence="2" type="ORF">Purlil1_7935</name>
    <name evidence="3" type="ORF">VFPFJ_03086</name>
</gene>
<protein>
    <submittedName>
        <fullName evidence="3">Uncharacterized protein</fullName>
    </submittedName>
</protein>
<dbReference type="RefSeq" id="XP_018180065.1">
    <property type="nucleotide sequence ID" value="XM_018320168.1"/>
</dbReference>
<dbReference type="GeneID" id="28885217"/>
<evidence type="ECO:0000313" key="2">
    <source>
        <dbReference type="EMBL" id="KAK4087604.1"/>
    </source>
</evidence>
<reference evidence="2 5" key="3">
    <citation type="journal article" date="2024" name="Microbiol. Resour. Announc.">
        <title>Genome annotations for the ascomycete fungi Trichoderma harzianum, Trichoderma aggressivum, and Purpureocillium lilacinum.</title>
        <authorList>
            <person name="Beijen E.P.W."/>
            <person name="Ohm R.A."/>
        </authorList>
    </citation>
    <scope>NUCLEOTIDE SEQUENCE [LARGE SCALE GENOMIC DNA]</scope>
    <source>
        <strain evidence="2 5">CBS 150709</strain>
    </source>
</reference>
<dbReference type="EMBL" id="JAWRVI010000030">
    <property type="protein sequence ID" value="KAK4087604.1"/>
    <property type="molecule type" value="Genomic_DNA"/>
</dbReference>
<name>A0A179HLP6_PURLI</name>
<accession>A0A179HLP6</accession>
<sequence>MLGQGALLLALGATGAVGQGLMWLNSTDTYGCAEHNAPEARCGSQLYCEAYVRDTNGEALYPDNDKAYDSRAACYLDRGRAWRLLDPCLTERDKRLGCMPLEPWRRPDVTCTKAQCDPNNGIIKNYHRVCGTENYCALFNRDDVRKNPDTPFSGTIDCLIHHEDNEGRHTLQRGDRQFLRSSCSYRFDVTNEFLVGTIKYCAGFSHPFYPLNSRIRRMEQYPNERACLLDRVAPGDSDSNDGCLPQGIRKNDNACENDPEWTLAKLEETKPPQRQWYTGPTCYMYEGQRICR</sequence>
<dbReference type="KEGG" id="plj:28885217"/>
<reference evidence="2" key="2">
    <citation type="submission" date="2023-11" db="EMBL/GenBank/DDBJ databases">
        <authorList>
            <person name="Beijen E."/>
            <person name="Ohm R.A."/>
        </authorList>
    </citation>
    <scope>NUCLEOTIDE SEQUENCE</scope>
    <source>
        <strain evidence="2">CBS 150709</strain>
    </source>
</reference>
<dbReference type="EMBL" id="LSBI01000003">
    <property type="protein sequence ID" value="OAQ91346.1"/>
    <property type="molecule type" value="Genomic_DNA"/>
</dbReference>
<evidence type="ECO:0000313" key="5">
    <source>
        <dbReference type="Proteomes" id="UP001287286"/>
    </source>
</evidence>
<dbReference type="AlphaFoldDB" id="A0A179HLP6"/>
<dbReference type="Proteomes" id="UP001287286">
    <property type="component" value="Unassembled WGS sequence"/>
</dbReference>
<keyword evidence="1" id="KW-0732">Signal</keyword>
<comment type="caution">
    <text evidence="3">The sequence shown here is derived from an EMBL/GenBank/DDBJ whole genome shotgun (WGS) entry which is preliminary data.</text>
</comment>
<evidence type="ECO:0000313" key="3">
    <source>
        <dbReference type="EMBL" id="OAQ91346.1"/>
    </source>
</evidence>
<keyword evidence="5" id="KW-1185">Reference proteome</keyword>
<evidence type="ECO:0000256" key="1">
    <source>
        <dbReference type="SAM" id="SignalP"/>
    </source>
</evidence>
<organism evidence="3 4">
    <name type="scientific">Purpureocillium lilacinum</name>
    <name type="common">Paecilomyces lilacinus</name>
    <dbReference type="NCBI Taxonomy" id="33203"/>
    <lineage>
        <taxon>Eukaryota</taxon>
        <taxon>Fungi</taxon>
        <taxon>Dikarya</taxon>
        <taxon>Ascomycota</taxon>
        <taxon>Pezizomycotina</taxon>
        <taxon>Sordariomycetes</taxon>
        <taxon>Hypocreomycetidae</taxon>
        <taxon>Hypocreales</taxon>
        <taxon>Ophiocordycipitaceae</taxon>
        <taxon>Purpureocillium</taxon>
    </lineage>
</organism>